<gene>
    <name evidence="2" type="ORF">SAMN05421748_12370</name>
</gene>
<name>A0A285JP54_9ACTN</name>
<sequence length="67" mass="6957">MQELALAALAVDAGTRPMLSARPDSPVVPERPPNRARVATAAALRRLATHLDHDTSPKPALSGHAAA</sequence>
<dbReference type="RefSeq" id="WP_097326585.1">
    <property type="nucleotide sequence ID" value="NZ_OBDY01000023.1"/>
</dbReference>
<accession>A0A285JP54</accession>
<evidence type="ECO:0000256" key="1">
    <source>
        <dbReference type="SAM" id="MobiDB-lite"/>
    </source>
</evidence>
<dbReference type="EMBL" id="OBDY01000023">
    <property type="protein sequence ID" value="SNY62048.1"/>
    <property type="molecule type" value="Genomic_DNA"/>
</dbReference>
<evidence type="ECO:0000313" key="3">
    <source>
        <dbReference type="Proteomes" id="UP000219612"/>
    </source>
</evidence>
<proteinExistence type="predicted"/>
<feature type="region of interest" description="Disordered" evidence="1">
    <location>
        <begin position="48"/>
        <end position="67"/>
    </location>
</feature>
<keyword evidence="3" id="KW-1185">Reference proteome</keyword>
<organism evidence="2 3">
    <name type="scientific">Paractinoplanes atraurantiacus</name>
    <dbReference type="NCBI Taxonomy" id="1036182"/>
    <lineage>
        <taxon>Bacteria</taxon>
        <taxon>Bacillati</taxon>
        <taxon>Actinomycetota</taxon>
        <taxon>Actinomycetes</taxon>
        <taxon>Micromonosporales</taxon>
        <taxon>Micromonosporaceae</taxon>
        <taxon>Paractinoplanes</taxon>
    </lineage>
</organism>
<reference evidence="2 3" key="1">
    <citation type="submission" date="2017-09" db="EMBL/GenBank/DDBJ databases">
        <authorList>
            <person name="Ehlers B."/>
            <person name="Leendertz F.H."/>
        </authorList>
    </citation>
    <scope>NUCLEOTIDE SEQUENCE [LARGE SCALE GENOMIC DNA]</scope>
    <source>
        <strain evidence="2 3">CGMCC 4.6857</strain>
    </source>
</reference>
<dbReference type="AlphaFoldDB" id="A0A285JP54"/>
<dbReference type="Proteomes" id="UP000219612">
    <property type="component" value="Unassembled WGS sequence"/>
</dbReference>
<evidence type="ECO:0000313" key="2">
    <source>
        <dbReference type="EMBL" id="SNY62048.1"/>
    </source>
</evidence>
<protein>
    <submittedName>
        <fullName evidence="2">Uncharacterized protein</fullName>
    </submittedName>
</protein>